<dbReference type="EMBL" id="WFLM01000008">
    <property type="protein sequence ID" value="KAB8036077.1"/>
    <property type="molecule type" value="Genomic_DNA"/>
</dbReference>
<dbReference type="NCBIfam" id="NF040570">
    <property type="entry name" value="guided_TnpB"/>
    <property type="match status" value="1"/>
</dbReference>
<dbReference type="OrthoDB" id="5560528at2"/>
<comment type="caution">
    <text evidence="1">The sequence shown here is derived from an EMBL/GenBank/DDBJ whole genome shotgun (WGS) entry which is preliminary data.</text>
</comment>
<proteinExistence type="predicted"/>
<reference evidence="1 2" key="1">
    <citation type="submission" date="2019-10" db="EMBL/GenBank/DDBJ databases">
        <title>New species of Slilvanegrellaceae.</title>
        <authorList>
            <person name="Pitt A."/>
            <person name="Hahn M.W."/>
        </authorList>
    </citation>
    <scope>NUCLEOTIDE SEQUENCE [LARGE SCALE GENOMIC DNA]</scope>
    <source>
        <strain evidence="1 2">SP-Ram-0.45-NSY-1</strain>
    </source>
</reference>
<accession>A0A6N6VPE6</accession>
<gene>
    <name evidence="1" type="ORF">GCL60_16065</name>
</gene>
<keyword evidence="2" id="KW-1185">Reference proteome</keyword>
<sequence>MITTYHYRIKDSGKSGRALKKMSSSVNFVWNYCKNTQKEALKNRTVKKIIDPLSGKTIFVPYFFTKFEMNSLVSGSSKELGIHSQTIQAISEEYTTRRKQFKNILRWRGKNSLGWIPFKATAIKINQDKVSYHKNTFRFWNTREIPDDAIIKSGSFAQDSRGRWYLNITFETKTSQYSNENLIENGVFIDSNHLAKCSNGIKFDRPKISIKYVRKIKISNKIKKNILMKKSKLKLIKRKAPKIKQEKNLRAKLENIKLDHFHKQSTKIINFSSAIITNQITAKRKKSYKNNHFISFGAISKPFQNMLCYKAIRAGRTFKVIPEKDLIWAFSKCCSSQPRTNLRIRVWKCRECGKINHFSTKADKNLLSVYKNPLRIGHDTPRSI</sequence>
<evidence type="ECO:0000313" key="2">
    <source>
        <dbReference type="Proteomes" id="UP000437748"/>
    </source>
</evidence>
<evidence type="ECO:0000313" key="1">
    <source>
        <dbReference type="EMBL" id="KAB8036077.1"/>
    </source>
</evidence>
<evidence type="ECO:0008006" key="3">
    <source>
        <dbReference type="Google" id="ProtNLM"/>
    </source>
</evidence>
<dbReference type="RefSeq" id="WP_153421767.1">
    <property type="nucleotide sequence ID" value="NZ_WFLM01000008.1"/>
</dbReference>
<protein>
    <recommendedName>
        <fullName evidence="3">Transposase</fullName>
    </recommendedName>
</protein>
<organism evidence="1 2">
    <name type="scientific">Silvanigrella paludirubra</name>
    <dbReference type="NCBI Taxonomy" id="2499159"/>
    <lineage>
        <taxon>Bacteria</taxon>
        <taxon>Pseudomonadati</taxon>
        <taxon>Bdellovibrionota</taxon>
        <taxon>Oligoflexia</taxon>
        <taxon>Silvanigrellales</taxon>
        <taxon>Silvanigrellaceae</taxon>
        <taxon>Silvanigrella</taxon>
    </lineage>
</organism>
<dbReference type="Proteomes" id="UP000437748">
    <property type="component" value="Unassembled WGS sequence"/>
</dbReference>
<dbReference type="AlphaFoldDB" id="A0A6N6VPE6"/>
<name>A0A6N6VPE6_9BACT</name>